<dbReference type="PANTHER" id="PTHR43300">
    <property type="entry name" value="ACETYLTRANSFERASE"/>
    <property type="match status" value="1"/>
</dbReference>
<dbReference type="EMBL" id="CP011923">
    <property type="protein sequence ID" value="AKN89119.1"/>
    <property type="molecule type" value="Genomic_DNA"/>
</dbReference>
<dbReference type="EMBL" id="QPQM01000011">
    <property type="protein sequence ID" value="NIY56609.1"/>
    <property type="molecule type" value="Genomic_DNA"/>
</dbReference>
<feature type="domain" description="PglD N-terminal" evidence="3">
    <location>
        <begin position="4"/>
        <end position="79"/>
    </location>
</feature>
<dbReference type="PANTHER" id="PTHR43300:SF4">
    <property type="entry name" value="ACYL-[ACYL-CARRIER-PROTEIN]--UDP-N-ACETYLGLUCOSAMINE O-ACYLTRANSFERASE"/>
    <property type="match status" value="1"/>
</dbReference>
<dbReference type="Pfam" id="PF17836">
    <property type="entry name" value="PglD_N"/>
    <property type="match status" value="1"/>
</dbReference>
<reference evidence="5" key="3">
    <citation type="journal article" date="2020" name="Int. J. Syst. Evol. Microbiol.">
        <title>Reclassification of Francisella noatunensis subsp. orientalis Ottem et al. 2009 as Francisella orientalis sp. nov., Francisella noatunensis subsp. chilensis subsp. nov. and emended description of Francisella noatunensis.</title>
        <authorList>
            <person name="Ramirez-Paredes J.G."/>
            <person name="Larsson P."/>
            <person name="Thompson K.D."/>
            <person name="Penman D.J."/>
            <person name="Busse H.J."/>
            <person name="Ohrman C."/>
            <person name="Sjodin A."/>
            <person name="Soto E."/>
            <person name="Richards R.H."/>
            <person name="Adams A."/>
            <person name="Colquhoun D.J."/>
        </authorList>
    </citation>
    <scope>NUCLEOTIDE SEQUENCE</scope>
    <source>
        <strain evidence="5">LADL-07285A</strain>
    </source>
</reference>
<evidence type="ECO:0000313" key="5">
    <source>
        <dbReference type="EMBL" id="NIY56609.1"/>
    </source>
</evidence>
<keyword evidence="6" id="KW-1185">Reference proteome</keyword>
<evidence type="ECO:0000256" key="1">
    <source>
        <dbReference type="ARBA" id="ARBA00007274"/>
    </source>
</evidence>
<evidence type="ECO:0000259" key="3">
    <source>
        <dbReference type="Pfam" id="PF17836"/>
    </source>
</evidence>
<dbReference type="CDD" id="cd03360">
    <property type="entry name" value="LbH_AT_putative"/>
    <property type="match status" value="1"/>
</dbReference>
<dbReference type="GeneID" id="45433587"/>
<reference evidence="4" key="2">
    <citation type="submission" date="2017-08" db="EMBL/GenBank/DDBJ databases">
        <title>Complete Genome Sequence of Francisella noatunensis subsp. orientalis strain FNO190.</title>
        <authorList>
            <person name="Pereira F.L."/>
            <person name="Goncalves L.A."/>
            <person name="Guilherme T.C."/>
            <person name="Soares S.C."/>
            <person name="Dorella F.A."/>
            <person name="Carvalho A.F."/>
            <person name="Leibowitz M.P."/>
            <person name="Leal C.A.G."/>
            <person name="Azevedo V.A.C."/>
            <person name="Figueiredo H.C.P."/>
        </authorList>
    </citation>
    <scope>NUCLEOTIDE SEQUENCE</scope>
    <source>
        <strain evidence="4">FNO190</strain>
    </source>
</reference>
<evidence type="ECO:0000313" key="4">
    <source>
        <dbReference type="EMBL" id="AKN89119.1"/>
    </source>
</evidence>
<evidence type="ECO:0000256" key="2">
    <source>
        <dbReference type="PIRSR" id="PIRSR620019-2"/>
    </source>
</evidence>
<dbReference type="Gene3D" id="3.40.50.20">
    <property type="match status" value="1"/>
</dbReference>
<accession>A0AAP7C5F9</accession>
<dbReference type="Gene3D" id="2.160.10.10">
    <property type="entry name" value="Hexapeptide repeat proteins"/>
    <property type="match status" value="1"/>
</dbReference>
<dbReference type="InterPro" id="IPR020019">
    <property type="entry name" value="AcTrfase_PglD-like"/>
</dbReference>
<dbReference type="RefSeq" id="WP_030005726.1">
    <property type="nucleotide sequence ID" value="NZ_CP011923.2"/>
</dbReference>
<comment type="similarity">
    <text evidence="1">Belongs to the transferase hexapeptide repeat family.</text>
</comment>
<dbReference type="InterPro" id="IPR050179">
    <property type="entry name" value="Trans_hexapeptide_repeat"/>
</dbReference>
<organism evidence="5 7">
    <name type="scientific">Francisella orientalis</name>
    <dbReference type="NCBI Taxonomy" id="299583"/>
    <lineage>
        <taxon>Bacteria</taxon>
        <taxon>Pseudomonadati</taxon>
        <taxon>Pseudomonadota</taxon>
        <taxon>Gammaproteobacteria</taxon>
        <taxon>Thiotrichales</taxon>
        <taxon>Francisellaceae</taxon>
        <taxon>Francisella</taxon>
    </lineage>
</organism>
<reference evidence="6" key="1">
    <citation type="submission" date="2015-02" db="EMBL/GenBank/DDBJ databases">
        <title>Complete genome sequence of Francisella noatunensis subsp. orientalis FNO190 isolated from farm-raised Nile tilapia in Brazil.</title>
        <authorList>
            <person name="Figueiredo H.C.P."/>
            <person name="Leal C.A.G."/>
            <person name="Pereira F.L."/>
            <person name="Soares S.C."/>
            <person name="Goncalves L.A."/>
            <person name="Dorella F.A."/>
            <person name="Carvalho A.F."/>
            <person name="Azevedo V.A.C."/>
        </authorList>
    </citation>
    <scope>NUCLEOTIDE SEQUENCE [LARGE SCALE GENOMIC DNA]</scope>
    <source>
        <strain evidence="6">FNO190</strain>
    </source>
</reference>
<dbReference type="InterPro" id="IPR041561">
    <property type="entry name" value="PglD_N"/>
</dbReference>
<feature type="binding site" evidence="2">
    <location>
        <position position="71"/>
    </location>
    <ligand>
        <name>substrate</name>
    </ligand>
</feature>
<dbReference type="Proteomes" id="UP000035930">
    <property type="component" value="Chromosome"/>
</dbReference>
<proteinExistence type="inferred from homology"/>
<name>A0AAP7C5F9_9GAMM</name>
<evidence type="ECO:0000313" key="6">
    <source>
        <dbReference type="Proteomes" id="UP000035930"/>
    </source>
</evidence>
<dbReference type="Proteomes" id="UP000774689">
    <property type="component" value="Unassembled WGS sequence"/>
</dbReference>
<sequence>MQKNIIIYGKGNFAKQMLYYFNTSSDYKAIVFCTDNKYITNSTFCNLPIISFDEIEFEYPPNIFKAFVAAGYSNMRARKMMFESIKAKGYTCVNYISPLAIIDSSVQTGENNVILQNSVIEPYVRIRHSNIIWSSCNICHNVNIYSNSFIASQSLVGGFSIIKNNYFIGFNSTIIENITLEDKALIGAKSLVLNNTEKHSKYLGTPAKRVSTHKEQGIKIL</sequence>
<evidence type="ECO:0000313" key="7">
    <source>
        <dbReference type="Proteomes" id="UP000774689"/>
    </source>
</evidence>
<gene>
    <name evidence="5" type="ORF">CHQ83_04595</name>
    <name evidence="4" type="ORF">FNO190_1490</name>
</gene>
<dbReference type="AlphaFoldDB" id="A0AAP7C5F9"/>
<dbReference type="SUPFAM" id="SSF51161">
    <property type="entry name" value="Trimeric LpxA-like enzymes"/>
    <property type="match status" value="1"/>
</dbReference>
<dbReference type="InterPro" id="IPR011004">
    <property type="entry name" value="Trimer_LpxA-like_sf"/>
</dbReference>
<protein>
    <recommendedName>
        <fullName evidence="3">PglD N-terminal domain-containing protein</fullName>
    </recommendedName>
</protein>